<dbReference type="EMBL" id="JAXGFO010000027">
    <property type="protein sequence ID" value="MEG3157589.1"/>
    <property type="molecule type" value="Genomic_DNA"/>
</dbReference>
<organism evidence="3 4">
    <name type="scientific">Lysobacter zhanggongensis</name>
    <dbReference type="NCBI Taxonomy" id="1774951"/>
    <lineage>
        <taxon>Bacteria</taxon>
        <taxon>Pseudomonadati</taxon>
        <taxon>Pseudomonadota</taxon>
        <taxon>Gammaproteobacteria</taxon>
        <taxon>Lysobacterales</taxon>
        <taxon>Lysobacteraceae</taxon>
        <taxon>Lysobacter</taxon>
    </lineage>
</organism>
<sequence length="290" mass="31590">MNPLVQSFYDPTTSTFTYVVYDRDGGHAAIVDPVLDFDPAAARISTASADRVLAFVREHVLTVDWILETHAHADHLTAAAHLRRETSARVAIGRGITAVQARFKTLFGLEPDFPTDGSQFDRLFADGDEFAIGELRARVVATPGHTDDSLTYVVGDAAFVGDTVFAPETGTARADFPGGDAGKLYRSIRRLFELPADTRLFLCHDYPPAEREARAQSSLDEQRQKNVHVGGDADEASFVKLRTERDAGLAAPRLILPALQVNIRAGELPPPDANGIRYLRLPINQLGGAQ</sequence>
<dbReference type="InterPro" id="IPR044528">
    <property type="entry name" value="POD-like_MBL-fold"/>
</dbReference>
<evidence type="ECO:0000313" key="4">
    <source>
        <dbReference type="Proteomes" id="UP001334501"/>
    </source>
</evidence>
<dbReference type="PANTHER" id="PTHR43084:SF1">
    <property type="entry name" value="PERSULFIDE DIOXYGENASE ETHE1, MITOCHONDRIAL"/>
    <property type="match status" value="1"/>
</dbReference>
<evidence type="ECO:0000313" key="3">
    <source>
        <dbReference type="EMBL" id="MEG3157589.1"/>
    </source>
</evidence>
<keyword evidence="4" id="KW-1185">Reference proteome</keyword>
<evidence type="ECO:0000259" key="2">
    <source>
        <dbReference type="SMART" id="SM00849"/>
    </source>
</evidence>
<dbReference type="Gene3D" id="3.60.15.10">
    <property type="entry name" value="Ribonuclease Z/Hydroxyacylglutathione hydrolase-like"/>
    <property type="match status" value="1"/>
</dbReference>
<evidence type="ECO:0000256" key="1">
    <source>
        <dbReference type="ARBA" id="ARBA00022723"/>
    </source>
</evidence>
<dbReference type="InterPro" id="IPR036866">
    <property type="entry name" value="RibonucZ/Hydroxyglut_hydro"/>
</dbReference>
<feature type="domain" description="Metallo-beta-lactamase" evidence="2">
    <location>
        <begin position="14"/>
        <end position="204"/>
    </location>
</feature>
<comment type="caution">
    <text evidence="3">The sequence shown here is derived from an EMBL/GenBank/DDBJ whole genome shotgun (WGS) entry which is preliminary data.</text>
</comment>
<dbReference type="SMART" id="SM00849">
    <property type="entry name" value="Lactamase_B"/>
    <property type="match status" value="1"/>
</dbReference>
<dbReference type="InterPro" id="IPR051682">
    <property type="entry name" value="Mito_Persulfide_Diox"/>
</dbReference>
<dbReference type="CDD" id="cd07724">
    <property type="entry name" value="POD-like_MBL-fold"/>
    <property type="match status" value="1"/>
</dbReference>
<dbReference type="PANTHER" id="PTHR43084">
    <property type="entry name" value="PERSULFIDE DIOXYGENASE ETHE1"/>
    <property type="match status" value="1"/>
</dbReference>
<accession>A0ABU7YQ28</accession>
<reference evidence="3 4" key="1">
    <citation type="journal article" date="2017" name="Curr. Microbiol.">
        <title>Lysobacter zhanggongensis sp. nov. Isolated from a Pit Mud.</title>
        <authorList>
            <person name="Zhang X.F."/>
            <person name="Wang H.H."/>
            <person name="Sun X.Y."/>
            <person name="Pan C.M."/>
        </authorList>
    </citation>
    <scope>NUCLEOTIDE SEQUENCE [LARGE SCALE GENOMIC DNA]</scope>
    <source>
        <strain evidence="3 4">ZGLJ7-1</strain>
    </source>
</reference>
<dbReference type="SUPFAM" id="SSF56281">
    <property type="entry name" value="Metallo-hydrolase/oxidoreductase"/>
    <property type="match status" value="1"/>
</dbReference>
<proteinExistence type="predicted"/>
<dbReference type="InterPro" id="IPR001279">
    <property type="entry name" value="Metallo-B-lactamas"/>
</dbReference>
<protein>
    <submittedName>
        <fullName evidence="3">MBL fold metallo-hydrolase</fullName>
    </submittedName>
</protein>
<dbReference type="Proteomes" id="UP001334501">
    <property type="component" value="Unassembled WGS sequence"/>
</dbReference>
<name>A0ABU7YQ28_9GAMM</name>
<keyword evidence="1" id="KW-0479">Metal-binding</keyword>
<dbReference type="RefSeq" id="WP_412699707.1">
    <property type="nucleotide sequence ID" value="NZ_JAXGFO010000027.1"/>
</dbReference>
<dbReference type="Pfam" id="PF00753">
    <property type="entry name" value="Lactamase_B"/>
    <property type="match status" value="1"/>
</dbReference>
<gene>
    <name evidence="3" type="ORF">SNE33_06760</name>
</gene>